<dbReference type="RefSeq" id="WP_008680362.1">
    <property type="nucleotide sequence ID" value="NZ_CABKOG010000003.1"/>
</dbReference>
<sequence length="219" mass="25286">MENLKLVIFDMDGLIFDTERLSYESWKEAAKEFNIDFDLNLLYKLLGTNHESVRNTLHNEFENKINVDNYIMERNNIYLSKIMNGEVEKKKGIEELLKYLTDKNIKKAVATSSNREIAYKLLKDAGIYDYYDYILCGDEVKKSKPNPEVFLRVAEKLDIPANQCMVLEDSEAGTIAASRAKMTPVIIPDLKNPSEDIEKLAFKKLNNLEEVINLIEDSF</sequence>
<dbReference type="Gene3D" id="1.10.150.240">
    <property type="entry name" value="Putative phosphatase, domain 2"/>
    <property type="match status" value="1"/>
</dbReference>
<dbReference type="NCBIfam" id="TIGR01549">
    <property type="entry name" value="HAD-SF-IA-v1"/>
    <property type="match status" value="1"/>
</dbReference>
<accession>A0A9X3XG80</accession>
<comment type="caution">
    <text evidence="1">The sequence shown here is derived from an EMBL/GenBank/DDBJ whole genome shotgun (WGS) entry which is preliminary data.</text>
</comment>
<dbReference type="InterPro" id="IPR036412">
    <property type="entry name" value="HAD-like_sf"/>
</dbReference>
<proteinExistence type="predicted"/>
<dbReference type="InterPro" id="IPR023198">
    <property type="entry name" value="PGP-like_dom2"/>
</dbReference>
<dbReference type="EMBL" id="JAMRYU010000001">
    <property type="protein sequence ID" value="MDC4238653.1"/>
    <property type="molecule type" value="Genomic_DNA"/>
</dbReference>
<dbReference type="PRINTS" id="PR00413">
    <property type="entry name" value="HADHALOGNASE"/>
</dbReference>
<keyword evidence="2" id="KW-1185">Reference proteome</keyword>
<dbReference type="PANTHER" id="PTHR18901:SF38">
    <property type="entry name" value="PSEUDOURIDINE-5'-PHOSPHATASE"/>
    <property type="match status" value="1"/>
</dbReference>
<dbReference type="InterPro" id="IPR006439">
    <property type="entry name" value="HAD-SF_hydro_IA"/>
</dbReference>
<reference evidence="1" key="1">
    <citation type="submission" date="2022-05" db="EMBL/GenBank/DDBJ databases">
        <title>Draft genome sequence of Clostridium tertium strain CP3 isolated from Peru.</title>
        <authorList>
            <person name="Hurtado R."/>
            <person name="Lima L."/>
            <person name="Sousa T."/>
            <person name="Jaiswal A.K."/>
            <person name="Tiwari S."/>
            <person name="Maturrano L."/>
            <person name="Brenig B."/>
            <person name="Azevedo V."/>
        </authorList>
    </citation>
    <scope>NUCLEOTIDE SEQUENCE</scope>
    <source>
        <strain evidence="1">CP3</strain>
    </source>
</reference>
<dbReference type="InterPro" id="IPR023214">
    <property type="entry name" value="HAD_sf"/>
</dbReference>
<dbReference type="SUPFAM" id="SSF56784">
    <property type="entry name" value="HAD-like"/>
    <property type="match status" value="1"/>
</dbReference>
<organism evidence="1 2">
    <name type="scientific">Clostridium tertium</name>
    <dbReference type="NCBI Taxonomy" id="1559"/>
    <lineage>
        <taxon>Bacteria</taxon>
        <taxon>Bacillati</taxon>
        <taxon>Bacillota</taxon>
        <taxon>Clostridia</taxon>
        <taxon>Eubacteriales</taxon>
        <taxon>Clostridiaceae</taxon>
        <taxon>Clostridium</taxon>
    </lineage>
</organism>
<dbReference type="AlphaFoldDB" id="A0A9X3XG80"/>
<dbReference type="InterPro" id="IPR041492">
    <property type="entry name" value="HAD_2"/>
</dbReference>
<protein>
    <submittedName>
        <fullName evidence="1">HAD family phosphatase</fullName>
    </submittedName>
</protein>
<dbReference type="Proteomes" id="UP001141183">
    <property type="component" value="Unassembled WGS sequence"/>
</dbReference>
<dbReference type="NCBIfam" id="TIGR01509">
    <property type="entry name" value="HAD-SF-IA-v3"/>
    <property type="match status" value="1"/>
</dbReference>
<dbReference type="PANTHER" id="PTHR18901">
    <property type="entry name" value="2-DEOXYGLUCOSE-6-PHOSPHATE PHOSPHATASE 2"/>
    <property type="match status" value="1"/>
</dbReference>
<dbReference type="SFLD" id="SFLDS00003">
    <property type="entry name" value="Haloacid_Dehalogenase"/>
    <property type="match status" value="1"/>
</dbReference>
<gene>
    <name evidence="1" type="ORF">NE398_00495</name>
</gene>
<dbReference type="Pfam" id="PF13419">
    <property type="entry name" value="HAD_2"/>
    <property type="match status" value="1"/>
</dbReference>
<dbReference type="SFLD" id="SFLDG01129">
    <property type="entry name" value="C1.5:_HAD__Beta-PGM__Phosphata"/>
    <property type="match status" value="1"/>
</dbReference>
<dbReference type="Gene3D" id="3.40.50.1000">
    <property type="entry name" value="HAD superfamily/HAD-like"/>
    <property type="match status" value="1"/>
</dbReference>
<evidence type="ECO:0000313" key="1">
    <source>
        <dbReference type="EMBL" id="MDC4238653.1"/>
    </source>
</evidence>
<dbReference type="SFLD" id="SFLDG01135">
    <property type="entry name" value="C1.5.6:_HAD__Beta-PGM__Phospha"/>
    <property type="match status" value="1"/>
</dbReference>
<evidence type="ECO:0000313" key="2">
    <source>
        <dbReference type="Proteomes" id="UP001141183"/>
    </source>
</evidence>
<name>A0A9X3XG80_9CLOT</name>